<keyword evidence="2" id="KW-0865">Zymogen</keyword>
<feature type="domain" description="Peptidase C1A papain C-terminal" evidence="4">
    <location>
        <begin position="129"/>
        <end position="374"/>
    </location>
</feature>
<sequence length="411" mass="44914">MQLFFAALVSVAVAVSVKDGGFQVSFPKDRVPGNHIAAFHSFIDQHGKNYKKGTHEYSKRLTIFSDRLHRAEAINSRPGRLWTAGVSPLADLTPEELSQKKGWAGFASPTRGMGRGTRTSVSLLQSTQLPEQFLDWTNLQIMKGKDQGGCGSCWAVTAATVLEAHREIYEGKTEPLSAQQLVNCVQNPRSCGGSGGCKGATVELAMAYTMRHGLSTEEKVPYTGTDEDCHTGAVSTLQLSDQDDLADAGLRRAEGDSQGFMSLGIRGWEKLPENEYLPLMRALYHHGPVAVSVSASSWDLYMNGIFDYCDKNAIIDHAVVLVGYGRDQQVGKKYWTILNSWGQNFGEEGKIRLLRDDKEEENWCGVDSQPELGTGCVGGPSAVRVCGMCGILYDTVVPHFRHRNSSSSVIS</sequence>
<dbReference type="InterPro" id="IPR000668">
    <property type="entry name" value="Peptidase_C1A_C"/>
</dbReference>
<dbReference type="OrthoDB" id="240298at2759"/>
<keyword evidence="3" id="KW-1015">Disulfide bond</keyword>
<dbReference type="SMART" id="SM00645">
    <property type="entry name" value="Pept_C1"/>
    <property type="match status" value="1"/>
</dbReference>
<evidence type="ECO:0000313" key="6">
    <source>
        <dbReference type="EMBL" id="CAE7536562.1"/>
    </source>
</evidence>
<name>A0A812TKJ4_9DINO</name>
<feature type="domain" description="Cathepsin propeptide inhibitor" evidence="5">
    <location>
        <begin position="39"/>
        <end position="97"/>
    </location>
</feature>
<dbReference type="Pfam" id="PF00112">
    <property type="entry name" value="Peptidase_C1"/>
    <property type="match status" value="1"/>
</dbReference>
<protein>
    <submittedName>
        <fullName evidence="6">CP1 protein</fullName>
    </submittedName>
</protein>
<dbReference type="CDD" id="cd02248">
    <property type="entry name" value="Peptidase_C1A"/>
    <property type="match status" value="1"/>
</dbReference>
<reference evidence="6" key="1">
    <citation type="submission" date="2021-02" db="EMBL/GenBank/DDBJ databases">
        <authorList>
            <person name="Dougan E. K."/>
            <person name="Rhodes N."/>
            <person name="Thang M."/>
            <person name="Chan C."/>
        </authorList>
    </citation>
    <scope>NUCLEOTIDE SEQUENCE</scope>
</reference>
<comment type="similarity">
    <text evidence="1">Belongs to the peptidase C1 family.</text>
</comment>
<dbReference type="Gene3D" id="3.90.70.10">
    <property type="entry name" value="Cysteine proteinases"/>
    <property type="match status" value="1"/>
</dbReference>
<proteinExistence type="inferred from homology"/>
<dbReference type="GO" id="GO:0006508">
    <property type="term" value="P:proteolysis"/>
    <property type="evidence" value="ECO:0007669"/>
    <property type="project" value="InterPro"/>
</dbReference>
<evidence type="ECO:0000313" key="7">
    <source>
        <dbReference type="Proteomes" id="UP000604046"/>
    </source>
</evidence>
<accession>A0A812TKJ4</accession>
<dbReference type="PANTHER" id="PTHR12411">
    <property type="entry name" value="CYSTEINE PROTEASE FAMILY C1-RELATED"/>
    <property type="match status" value="1"/>
</dbReference>
<dbReference type="Proteomes" id="UP000604046">
    <property type="component" value="Unassembled WGS sequence"/>
</dbReference>
<dbReference type="GO" id="GO:0008234">
    <property type="term" value="F:cysteine-type peptidase activity"/>
    <property type="evidence" value="ECO:0007669"/>
    <property type="project" value="InterPro"/>
</dbReference>
<organism evidence="6 7">
    <name type="scientific">Symbiodinium natans</name>
    <dbReference type="NCBI Taxonomy" id="878477"/>
    <lineage>
        <taxon>Eukaryota</taxon>
        <taxon>Sar</taxon>
        <taxon>Alveolata</taxon>
        <taxon>Dinophyceae</taxon>
        <taxon>Suessiales</taxon>
        <taxon>Symbiodiniaceae</taxon>
        <taxon>Symbiodinium</taxon>
    </lineage>
</organism>
<dbReference type="InterPro" id="IPR013201">
    <property type="entry name" value="Prot_inhib_I29"/>
</dbReference>
<dbReference type="InterPro" id="IPR025660">
    <property type="entry name" value="Pept_his_AS"/>
</dbReference>
<dbReference type="PRINTS" id="PR00705">
    <property type="entry name" value="PAPAIN"/>
</dbReference>
<dbReference type="InterPro" id="IPR013128">
    <property type="entry name" value="Peptidase_C1A"/>
</dbReference>
<dbReference type="EMBL" id="CAJNDS010002590">
    <property type="protein sequence ID" value="CAE7536562.1"/>
    <property type="molecule type" value="Genomic_DNA"/>
</dbReference>
<evidence type="ECO:0000256" key="1">
    <source>
        <dbReference type="ARBA" id="ARBA00008455"/>
    </source>
</evidence>
<dbReference type="PROSITE" id="PS00639">
    <property type="entry name" value="THIOL_PROTEASE_HIS"/>
    <property type="match status" value="1"/>
</dbReference>
<dbReference type="AlphaFoldDB" id="A0A812TKJ4"/>
<dbReference type="SMART" id="SM00848">
    <property type="entry name" value="Inhibitor_I29"/>
    <property type="match status" value="1"/>
</dbReference>
<dbReference type="Pfam" id="PF08246">
    <property type="entry name" value="Inhibitor_I29"/>
    <property type="match status" value="1"/>
</dbReference>
<gene>
    <name evidence="6" type="primary">CP1</name>
    <name evidence="6" type="ORF">SNAT2548_LOCUS30070</name>
</gene>
<dbReference type="InterPro" id="IPR039417">
    <property type="entry name" value="Peptidase_C1A_papain-like"/>
</dbReference>
<evidence type="ECO:0000256" key="3">
    <source>
        <dbReference type="ARBA" id="ARBA00023157"/>
    </source>
</evidence>
<evidence type="ECO:0000256" key="2">
    <source>
        <dbReference type="ARBA" id="ARBA00023145"/>
    </source>
</evidence>
<comment type="caution">
    <text evidence="6">The sequence shown here is derived from an EMBL/GenBank/DDBJ whole genome shotgun (WGS) entry which is preliminary data.</text>
</comment>
<dbReference type="InterPro" id="IPR038765">
    <property type="entry name" value="Papain-like_cys_pep_sf"/>
</dbReference>
<keyword evidence="7" id="KW-1185">Reference proteome</keyword>
<dbReference type="PROSITE" id="PS00139">
    <property type="entry name" value="THIOL_PROTEASE_CYS"/>
    <property type="match status" value="1"/>
</dbReference>
<evidence type="ECO:0000259" key="5">
    <source>
        <dbReference type="SMART" id="SM00848"/>
    </source>
</evidence>
<evidence type="ECO:0000259" key="4">
    <source>
        <dbReference type="SMART" id="SM00645"/>
    </source>
</evidence>
<dbReference type="InterPro" id="IPR000169">
    <property type="entry name" value="Pept_cys_AS"/>
</dbReference>
<dbReference type="SUPFAM" id="SSF54001">
    <property type="entry name" value="Cysteine proteinases"/>
    <property type="match status" value="1"/>
</dbReference>